<dbReference type="PROSITE" id="PS50102">
    <property type="entry name" value="RRM"/>
    <property type="match status" value="1"/>
</dbReference>
<reference evidence="5 6" key="1">
    <citation type="journal article" date="2022" name="Nat. Ecol. Evol.">
        <title>A masculinizing supergene underlies an exaggerated male reproductive morph in a spider.</title>
        <authorList>
            <person name="Hendrickx F."/>
            <person name="De Corte Z."/>
            <person name="Sonet G."/>
            <person name="Van Belleghem S.M."/>
            <person name="Kostlbacher S."/>
            <person name="Vangestel C."/>
        </authorList>
    </citation>
    <scope>NUCLEOTIDE SEQUENCE [LARGE SCALE GENOMIC DNA]</scope>
    <source>
        <strain evidence="5">W744_W776</strain>
    </source>
</reference>
<name>A0AAV6VC54_9ARAC</name>
<feature type="compositionally biased region" description="Basic and acidic residues" evidence="3">
    <location>
        <begin position="40"/>
        <end position="55"/>
    </location>
</feature>
<dbReference type="InterPro" id="IPR038876">
    <property type="entry name" value="ENOX"/>
</dbReference>
<dbReference type="SUPFAM" id="SSF54928">
    <property type="entry name" value="RNA-binding domain, RBD"/>
    <property type="match status" value="1"/>
</dbReference>
<dbReference type="Gene3D" id="3.30.70.330">
    <property type="match status" value="1"/>
</dbReference>
<dbReference type="GO" id="GO:0016491">
    <property type="term" value="F:oxidoreductase activity"/>
    <property type="evidence" value="ECO:0007669"/>
    <property type="project" value="InterPro"/>
</dbReference>
<dbReference type="AlphaFoldDB" id="A0AAV6VC54"/>
<feature type="compositionally biased region" description="Basic and acidic residues" evidence="3">
    <location>
        <begin position="488"/>
        <end position="500"/>
    </location>
</feature>
<dbReference type="Pfam" id="PF00076">
    <property type="entry name" value="RRM_1"/>
    <property type="match status" value="1"/>
</dbReference>
<evidence type="ECO:0000259" key="4">
    <source>
        <dbReference type="PROSITE" id="PS50102"/>
    </source>
</evidence>
<evidence type="ECO:0000256" key="3">
    <source>
        <dbReference type="SAM" id="MobiDB-lite"/>
    </source>
</evidence>
<accession>A0AAV6VC54</accession>
<dbReference type="Proteomes" id="UP000827092">
    <property type="component" value="Unassembled WGS sequence"/>
</dbReference>
<dbReference type="InterPro" id="IPR012677">
    <property type="entry name" value="Nucleotide-bd_a/b_plait_sf"/>
</dbReference>
<gene>
    <name evidence="5" type="ORF">JTE90_024575</name>
</gene>
<feature type="region of interest" description="Disordered" evidence="3">
    <location>
        <begin position="478"/>
        <end position="500"/>
    </location>
</feature>
<dbReference type="GO" id="GO:0003723">
    <property type="term" value="F:RNA binding"/>
    <property type="evidence" value="ECO:0007669"/>
    <property type="project" value="UniProtKB-UniRule"/>
</dbReference>
<feature type="region of interest" description="Disordered" evidence="3">
    <location>
        <begin position="1"/>
        <end position="102"/>
    </location>
</feature>
<feature type="compositionally biased region" description="Polar residues" evidence="3">
    <location>
        <begin position="1"/>
        <end position="30"/>
    </location>
</feature>
<evidence type="ECO:0000313" key="5">
    <source>
        <dbReference type="EMBL" id="KAG8194245.1"/>
    </source>
</evidence>
<dbReference type="PANTHER" id="PTHR16001">
    <property type="entry name" value="ECTO-NOX DISULFIDE-THIOL EXCHANGER"/>
    <property type="match status" value="1"/>
</dbReference>
<evidence type="ECO:0000256" key="2">
    <source>
        <dbReference type="PROSITE-ProRule" id="PRU00176"/>
    </source>
</evidence>
<dbReference type="GO" id="GO:0009897">
    <property type="term" value="C:external side of plasma membrane"/>
    <property type="evidence" value="ECO:0007669"/>
    <property type="project" value="InterPro"/>
</dbReference>
<evidence type="ECO:0000313" key="6">
    <source>
        <dbReference type="Proteomes" id="UP000827092"/>
    </source>
</evidence>
<feature type="compositionally biased region" description="Acidic residues" evidence="3">
    <location>
        <begin position="478"/>
        <end position="487"/>
    </location>
</feature>
<organism evidence="5 6">
    <name type="scientific">Oedothorax gibbosus</name>
    <dbReference type="NCBI Taxonomy" id="931172"/>
    <lineage>
        <taxon>Eukaryota</taxon>
        <taxon>Metazoa</taxon>
        <taxon>Ecdysozoa</taxon>
        <taxon>Arthropoda</taxon>
        <taxon>Chelicerata</taxon>
        <taxon>Arachnida</taxon>
        <taxon>Araneae</taxon>
        <taxon>Araneomorphae</taxon>
        <taxon>Entelegynae</taxon>
        <taxon>Araneoidea</taxon>
        <taxon>Linyphiidae</taxon>
        <taxon>Erigoninae</taxon>
        <taxon>Oedothorax</taxon>
    </lineage>
</organism>
<dbReference type="PANTHER" id="PTHR16001:SF4">
    <property type="entry name" value="ECTO-NOX DISULFIDE-THIOL EXCHANGER 1-LIKE PROTEIN"/>
    <property type="match status" value="1"/>
</dbReference>
<proteinExistence type="predicted"/>
<keyword evidence="1 2" id="KW-0694">RNA-binding</keyword>
<keyword evidence="6" id="KW-1185">Reference proteome</keyword>
<comment type="caution">
    <text evidence="5">The sequence shown here is derived from an EMBL/GenBank/DDBJ whole genome shotgun (WGS) entry which is preliminary data.</text>
</comment>
<dbReference type="EMBL" id="JAFNEN010000106">
    <property type="protein sequence ID" value="KAG8194245.1"/>
    <property type="molecule type" value="Genomic_DNA"/>
</dbReference>
<feature type="region of interest" description="Disordered" evidence="3">
    <location>
        <begin position="576"/>
        <end position="597"/>
    </location>
</feature>
<dbReference type="SMART" id="SM00360">
    <property type="entry name" value="RRM"/>
    <property type="match status" value="1"/>
</dbReference>
<feature type="compositionally biased region" description="Polar residues" evidence="3">
    <location>
        <begin position="87"/>
        <end position="102"/>
    </location>
</feature>
<dbReference type="InterPro" id="IPR035979">
    <property type="entry name" value="RBD_domain_sf"/>
</dbReference>
<sequence length="597" mass="67899">MESSYCSSEFPNSTPNNQFTDSTSNKTWATESRPVPSDQKQGKKRENFPDKEWTKRKSHTRKNPDNSREDEGKAKDTPKEESKFQPRPTQQLSISIHAPSTSTYPTNGYAMSDYCAVDPNQNNNMMLQYNMCKTMNQWGSSVSSSMPPTDMTSASTGMNLFPYVVPADPSMNGIIGPMAGYCPVPILNGTMPPMVNPKVPKTFSSCTLVPPPPDAPVPTRRNRPNGCKTVYVGGLPQMITEEIIKEAFSGCGEISTVRMNPKNFCHIRFASEHMVDQAMFFSGYCLKIENKDETAYSSCIHVDYAISRDDELEYESIMHTLSREMRYKNGGLDPQSHPPIVEYSECKAATLGESLRNEDSFKQACEILITWLDQGECNKRNAGKFYSMIEITYNHVRRLVAAKTKIEDELAAVKQKLHQQSTANAQQFMDIESVFNHASAQKAWDHFTKAQRKVINQWKRQITDIKLQNLEDLLEERVEDEMEISDSEDQKPPAESTDKNLELNKELVKVQEDKQKLQEEVELLHNQLQATNNEMISLKEEKLELNEELAKVQEDKQKLQEEMELLRNQLQTTNNEMFSLKEENNKKIATLSSATLS</sequence>
<feature type="domain" description="RRM" evidence="4">
    <location>
        <begin position="228"/>
        <end position="307"/>
    </location>
</feature>
<dbReference type="GO" id="GO:0007624">
    <property type="term" value="P:ultradian rhythm"/>
    <property type="evidence" value="ECO:0007669"/>
    <property type="project" value="InterPro"/>
</dbReference>
<protein>
    <recommendedName>
        <fullName evidence="4">RRM domain-containing protein</fullName>
    </recommendedName>
</protein>
<dbReference type="InterPro" id="IPR000504">
    <property type="entry name" value="RRM_dom"/>
</dbReference>
<evidence type="ECO:0000256" key="1">
    <source>
        <dbReference type="ARBA" id="ARBA00022884"/>
    </source>
</evidence>
<feature type="compositionally biased region" description="Basic and acidic residues" evidence="3">
    <location>
        <begin position="62"/>
        <end position="84"/>
    </location>
</feature>